<reference evidence="3 4" key="1">
    <citation type="journal article" date="2019" name="Int. J. Syst. Evol. Microbiol.">
        <title>The Global Catalogue of Microorganisms (GCM) 10K type strain sequencing project: providing services to taxonomists for standard genome sequencing and annotation.</title>
        <authorList>
            <consortium name="The Broad Institute Genomics Platform"/>
            <consortium name="The Broad Institute Genome Sequencing Center for Infectious Disease"/>
            <person name="Wu L."/>
            <person name="Ma J."/>
        </authorList>
    </citation>
    <scope>NUCLEOTIDE SEQUENCE [LARGE SCALE GENOMIC DNA]</scope>
    <source>
        <strain evidence="3 4">CGMCC 1.12125</strain>
    </source>
</reference>
<proteinExistence type="predicted"/>
<evidence type="ECO:0000313" key="4">
    <source>
        <dbReference type="Proteomes" id="UP001597119"/>
    </source>
</evidence>
<feature type="region of interest" description="Disordered" evidence="1">
    <location>
        <begin position="20"/>
        <end position="49"/>
    </location>
</feature>
<evidence type="ECO:0000256" key="1">
    <source>
        <dbReference type="SAM" id="MobiDB-lite"/>
    </source>
</evidence>
<dbReference type="PROSITE" id="PS51257">
    <property type="entry name" value="PROKAR_LIPOPROTEIN"/>
    <property type="match status" value="1"/>
</dbReference>
<evidence type="ECO:0000259" key="2">
    <source>
        <dbReference type="Pfam" id="PF26451"/>
    </source>
</evidence>
<dbReference type="Proteomes" id="UP001597119">
    <property type="component" value="Unassembled WGS sequence"/>
</dbReference>
<dbReference type="EMBL" id="JBHUDJ010000012">
    <property type="protein sequence ID" value="MFD1588451.1"/>
    <property type="molecule type" value="Genomic_DNA"/>
</dbReference>
<keyword evidence="4" id="KW-1185">Reference proteome</keyword>
<accession>A0ABD6CFI4</accession>
<evidence type="ECO:0000313" key="3">
    <source>
        <dbReference type="EMBL" id="MFD1588451.1"/>
    </source>
</evidence>
<dbReference type="AlphaFoldDB" id="A0ABD6CFI4"/>
<organism evidence="3 4">
    <name type="scientific">Halorientalis brevis</name>
    <dbReference type="NCBI Taxonomy" id="1126241"/>
    <lineage>
        <taxon>Archaea</taxon>
        <taxon>Methanobacteriati</taxon>
        <taxon>Methanobacteriota</taxon>
        <taxon>Stenosarchaea group</taxon>
        <taxon>Halobacteria</taxon>
        <taxon>Halobacteriales</taxon>
        <taxon>Haloarculaceae</taxon>
        <taxon>Halorientalis</taxon>
    </lineage>
</organism>
<comment type="caution">
    <text evidence="3">The sequence shown here is derived from an EMBL/GenBank/DDBJ whole genome shotgun (WGS) entry which is preliminary data.</text>
</comment>
<dbReference type="Pfam" id="PF26451">
    <property type="entry name" value="DUF8130"/>
    <property type="match status" value="1"/>
</dbReference>
<feature type="compositionally biased region" description="Low complexity" evidence="1">
    <location>
        <begin position="28"/>
        <end position="47"/>
    </location>
</feature>
<dbReference type="RefSeq" id="WP_247382143.1">
    <property type="nucleotide sequence ID" value="NZ_JALLGV010000014.1"/>
</dbReference>
<dbReference type="InterPro" id="IPR058443">
    <property type="entry name" value="DUF8130"/>
</dbReference>
<sequence length="431" mass="46364">MQRRTVVRALGTGTVLFTGCLDRSQSGPAEPSTKTTSSEPSTASASPRLSITDVRSYTHAIRLNDLGESPRGDVPAVESFSDREQSVVTSAIDETYTTRSPPEWLLQFVAETTYVSQEDQYYRLTATMPTTTITATPVSRDDVTGEIASYEAYEQAVTHDGVVMSGLLRSAQQGGETLPYVWPTLDSFLSTYDAVEYHGDVLALSTTRNDPGSPYSVDATVASLSDLAGGSVWRLSAASPAVQDVVRSAAAKSGLYAFESPPDGLLAQLREHKYVYVGGRFYTTYVEQAGPQPLEIDATVEDATLDADGARIRLTLRNTADSELDISSGAPKPFGVLRYQPAKSTADSGLLWSPAYEDSSHVHTEDGEVTAVNSIALQTSIEPDGTVARTFTVDDPSLSPGRYRIENDVGYSTAAARDGTFPYVVRFAVEV</sequence>
<protein>
    <recommendedName>
        <fullName evidence="2">DUF8130 domain-containing protein</fullName>
    </recommendedName>
</protein>
<name>A0ABD6CFI4_9EURY</name>
<gene>
    <name evidence="3" type="ORF">ACFR9U_15825</name>
</gene>
<feature type="domain" description="DUF8130" evidence="2">
    <location>
        <begin position="288"/>
        <end position="406"/>
    </location>
</feature>